<dbReference type="AlphaFoldDB" id="A0A1B5L0A5"/>
<organism evidence="1 2">
    <name type="scientific">Ustilaginoidea virens</name>
    <name type="common">Rice false smut fungus</name>
    <name type="synonym">Villosiclava virens</name>
    <dbReference type="NCBI Taxonomy" id="1159556"/>
    <lineage>
        <taxon>Eukaryota</taxon>
        <taxon>Fungi</taxon>
        <taxon>Dikarya</taxon>
        <taxon>Ascomycota</taxon>
        <taxon>Pezizomycotina</taxon>
        <taxon>Sordariomycetes</taxon>
        <taxon>Hypocreomycetidae</taxon>
        <taxon>Hypocreales</taxon>
        <taxon>Clavicipitaceae</taxon>
        <taxon>Ustilaginoidea</taxon>
    </lineage>
</organism>
<accession>A0A1B5L0A5</accession>
<reference evidence="2" key="1">
    <citation type="journal article" date="2016" name="Genome Announc.">
        <title>Genome sequence of Ustilaginoidea virens IPU010, a rice pathogenic fungus causing false smut.</title>
        <authorList>
            <person name="Kumagai T."/>
            <person name="Ishii T."/>
            <person name="Terai G."/>
            <person name="Umemura M."/>
            <person name="Machida M."/>
            <person name="Asai K."/>
        </authorList>
    </citation>
    <scope>NUCLEOTIDE SEQUENCE [LARGE SCALE GENOMIC DNA]</scope>
    <source>
        <strain evidence="2">IPU010</strain>
    </source>
</reference>
<dbReference type="Gene3D" id="3.90.20.10">
    <property type="match status" value="1"/>
</dbReference>
<name>A0A1B5L0A5_USTVR</name>
<proteinExistence type="predicted"/>
<dbReference type="EMBL" id="BBTG02000035">
    <property type="protein sequence ID" value="GAO16384.1"/>
    <property type="molecule type" value="Genomic_DNA"/>
</dbReference>
<protein>
    <submittedName>
        <fullName evidence="1">Uncharacterized protein</fullName>
    </submittedName>
</protein>
<evidence type="ECO:0000313" key="2">
    <source>
        <dbReference type="Proteomes" id="UP000054053"/>
    </source>
</evidence>
<evidence type="ECO:0000313" key="1">
    <source>
        <dbReference type="EMBL" id="GAO16384.1"/>
    </source>
</evidence>
<sequence length="85" mass="9996">MEQAIDQPDFLEVASGLRVAADHLERCRNLPAEDDGARMAHTLQTMLERIDAMERNMNRRFDQVERRMDGFDRKQDDFDRKLTVS</sequence>
<dbReference type="Proteomes" id="UP000054053">
    <property type="component" value="Unassembled WGS sequence"/>
</dbReference>
<comment type="caution">
    <text evidence="1">The sequence shown here is derived from an EMBL/GenBank/DDBJ whole genome shotgun (WGS) entry which is preliminary data.</text>
</comment>
<gene>
    <name evidence="1" type="ORF">UVI_02049620</name>
</gene>